<evidence type="ECO:0000259" key="3">
    <source>
        <dbReference type="Pfam" id="PF01757"/>
    </source>
</evidence>
<dbReference type="GO" id="GO:0016020">
    <property type="term" value="C:membrane"/>
    <property type="evidence" value="ECO:0007669"/>
    <property type="project" value="TreeGrafter"/>
</dbReference>
<feature type="transmembrane region" description="Helical" evidence="2">
    <location>
        <begin position="216"/>
        <end position="238"/>
    </location>
</feature>
<dbReference type="OrthoDB" id="9796461at2"/>
<keyword evidence="6" id="KW-1185">Reference proteome</keyword>
<keyword evidence="2" id="KW-0472">Membrane</keyword>
<feature type="transmembrane region" description="Helical" evidence="2">
    <location>
        <begin position="103"/>
        <end position="127"/>
    </location>
</feature>
<dbReference type="EMBL" id="PXYI01000002">
    <property type="protein sequence ID" value="PSJ41719.1"/>
    <property type="molecule type" value="Genomic_DNA"/>
</dbReference>
<feature type="transmembrane region" description="Helical" evidence="2">
    <location>
        <begin position="62"/>
        <end position="82"/>
    </location>
</feature>
<feature type="transmembrane region" description="Helical" evidence="2">
    <location>
        <begin position="191"/>
        <end position="210"/>
    </location>
</feature>
<comment type="caution">
    <text evidence="5">The sequence shown here is derived from an EMBL/GenBank/DDBJ whole genome shotgun (WGS) entry which is preliminary data.</text>
</comment>
<sequence length="667" mass="72256">MTNGVEGAAAPHTGVPAGHVGGASGKIDTQKPHFRTDIQALRGLAVLFVLFFHSSLGVAQSGYLGVDIFFVVSGFLITRIVCDNLDRGSFSFADFYARRARRLLPAGYCVLVATTIACTLLVGLSVFERFWEQLAGSVFFSANVVLWRQINYFHPAATYEPLLHMWSLAVEEQYYLLLPVCLWAAPRRLRLPLILIATGASLAAYAWLAAKSPGVAFYLLPTRAWELGLGSLGTFVVASPMVRRFARLLLWPALSVLIIVPFVPLPSIGFNPGLVAVCLATLVVILARHERLPGLLPARCLARVGDFSYSLYLVHWPIFAIAHNAYLTEQLPLITAVGGVVLSLALGYILYRWIEEPVRRSRIDGWRLLGIALAGSALVLAVGAGALHAKRHWGNSGVDLTGVTGFARCGSYDSGLYDGKCAEGPAPTMLVWGDSFSQHLVPGLAATTNRTIAQASKGHCGPFANLAAMQSRGERAFALSCLDFNRSVIDYVARTPSIQVVVLSGWYLRYLDPHFTLASQRTGHFITAPAGFDATLAAQRETVKALRSLGKRVVVVSGPPQADYDVGMCWERRRSGLPTFGARALCDITPGSTNPLGPPTDRLMDAFVQKAATPVIRLDQALCRGHVCTTQIDGQPIYRDGSHLGHIGSELLAARLALGERVWKDAR</sequence>
<feature type="transmembrane region" description="Helical" evidence="2">
    <location>
        <begin position="245"/>
        <end position="263"/>
    </location>
</feature>
<organism evidence="5 6">
    <name type="scientific">Allosphingosinicella deserti</name>
    <dbReference type="NCBI Taxonomy" id="2116704"/>
    <lineage>
        <taxon>Bacteria</taxon>
        <taxon>Pseudomonadati</taxon>
        <taxon>Pseudomonadota</taxon>
        <taxon>Alphaproteobacteria</taxon>
        <taxon>Sphingomonadales</taxon>
        <taxon>Sphingomonadaceae</taxon>
        <taxon>Allosphingosinicella</taxon>
    </lineage>
</organism>
<keyword evidence="5" id="KW-0808">Transferase</keyword>
<dbReference type="PANTHER" id="PTHR23028">
    <property type="entry name" value="ACETYLTRANSFERASE"/>
    <property type="match status" value="1"/>
</dbReference>
<evidence type="ECO:0000256" key="1">
    <source>
        <dbReference type="SAM" id="MobiDB-lite"/>
    </source>
</evidence>
<dbReference type="Pfam" id="PF01757">
    <property type="entry name" value="Acyl_transf_3"/>
    <property type="match status" value="1"/>
</dbReference>
<feature type="region of interest" description="Disordered" evidence="1">
    <location>
        <begin position="1"/>
        <end position="22"/>
    </location>
</feature>
<feature type="transmembrane region" description="Helical" evidence="2">
    <location>
        <begin position="366"/>
        <end position="387"/>
    </location>
</feature>
<dbReference type="PANTHER" id="PTHR23028:SF53">
    <property type="entry name" value="ACYL_TRANSF_3 DOMAIN-CONTAINING PROTEIN"/>
    <property type="match status" value="1"/>
</dbReference>
<gene>
    <name evidence="5" type="ORF">C7I55_05385</name>
</gene>
<dbReference type="GO" id="GO:0009103">
    <property type="term" value="P:lipopolysaccharide biosynthetic process"/>
    <property type="evidence" value="ECO:0007669"/>
    <property type="project" value="TreeGrafter"/>
</dbReference>
<protein>
    <submittedName>
        <fullName evidence="5">Acyltransferase</fullName>
    </submittedName>
</protein>
<dbReference type="RefSeq" id="WP_106511884.1">
    <property type="nucleotide sequence ID" value="NZ_PXYI01000002.1"/>
</dbReference>
<feature type="transmembrane region" description="Helical" evidence="2">
    <location>
        <begin position="163"/>
        <end position="184"/>
    </location>
</feature>
<feature type="transmembrane region" description="Helical" evidence="2">
    <location>
        <begin position="333"/>
        <end position="354"/>
    </location>
</feature>
<evidence type="ECO:0000313" key="6">
    <source>
        <dbReference type="Proteomes" id="UP000241167"/>
    </source>
</evidence>
<dbReference type="GO" id="GO:0016747">
    <property type="term" value="F:acyltransferase activity, transferring groups other than amino-acyl groups"/>
    <property type="evidence" value="ECO:0007669"/>
    <property type="project" value="InterPro"/>
</dbReference>
<keyword evidence="2" id="KW-0812">Transmembrane</keyword>
<reference evidence="5 6" key="1">
    <citation type="submission" date="2018-03" db="EMBL/GenBank/DDBJ databases">
        <title>The draft genome of Sphingosinicella sp. GL-C-18.</title>
        <authorList>
            <person name="Liu L."/>
            <person name="Li L."/>
            <person name="Liang L."/>
            <person name="Zhang X."/>
            <person name="Wang T."/>
        </authorList>
    </citation>
    <scope>NUCLEOTIDE SEQUENCE [LARGE SCALE GENOMIC DNA]</scope>
    <source>
        <strain evidence="5 6">GL-C-18</strain>
    </source>
</reference>
<evidence type="ECO:0000313" key="5">
    <source>
        <dbReference type="EMBL" id="PSJ41719.1"/>
    </source>
</evidence>
<dbReference type="InterPro" id="IPR002656">
    <property type="entry name" value="Acyl_transf_3_dom"/>
</dbReference>
<evidence type="ECO:0000259" key="4">
    <source>
        <dbReference type="Pfam" id="PF19040"/>
    </source>
</evidence>
<keyword evidence="2" id="KW-1133">Transmembrane helix</keyword>
<dbReference type="AlphaFoldDB" id="A0A2P7QUS6"/>
<dbReference type="Pfam" id="PF19040">
    <property type="entry name" value="SGNH"/>
    <property type="match status" value="1"/>
</dbReference>
<feature type="domain" description="Acyltransferase 3" evidence="3">
    <location>
        <begin position="37"/>
        <end position="352"/>
    </location>
</feature>
<feature type="transmembrane region" description="Helical" evidence="2">
    <location>
        <begin position="40"/>
        <end position="56"/>
    </location>
</feature>
<dbReference type="InterPro" id="IPR043968">
    <property type="entry name" value="SGNH"/>
</dbReference>
<accession>A0A2P7QUS6</accession>
<name>A0A2P7QUS6_9SPHN</name>
<feature type="transmembrane region" description="Helical" evidence="2">
    <location>
        <begin position="307"/>
        <end position="327"/>
    </location>
</feature>
<evidence type="ECO:0000256" key="2">
    <source>
        <dbReference type="SAM" id="Phobius"/>
    </source>
</evidence>
<keyword evidence="5" id="KW-0012">Acyltransferase</keyword>
<dbReference type="InterPro" id="IPR050879">
    <property type="entry name" value="Acyltransferase_3"/>
</dbReference>
<dbReference type="Proteomes" id="UP000241167">
    <property type="component" value="Unassembled WGS sequence"/>
</dbReference>
<feature type="domain" description="SGNH" evidence="4">
    <location>
        <begin position="417"/>
        <end position="656"/>
    </location>
</feature>
<feature type="transmembrane region" description="Helical" evidence="2">
    <location>
        <begin position="269"/>
        <end position="287"/>
    </location>
</feature>
<proteinExistence type="predicted"/>